<accession>A0ABD3NCZ4</accession>
<evidence type="ECO:0000313" key="1">
    <source>
        <dbReference type="EMBL" id="KAL3773817.1"/>
    </source>
</evidence>
<proteinExistence type="predicted"/>
<sequence length="270" mass="30191">MEIHMHLQQLIKSLLQKPSLFIGDDFRYLREFITTVEQNCDKYPRVMGDECYDEYIKAIGTIEAPLALSKGYIKALSRAKDTSLVAGTPTIQIVARDTFYQRVGIKRAEKKLEGHTQITQLKLCDGNGNTMFGRLATHLAGEGRKLKQGDIIKITSFTELTHRMGTSTAKPALFILGYSHVGYARLPDDIHPLLCCELSHANDNDAKESLEGKGNNLQTTINEKDAACTHDKRLCSLCDISMLTCICKTNPVEKLDLNTIRGIVSSRIRM</sequence>
<organism evidence="1 2">
    <name type="scientific">Cyclotella atomus</name>
    <dbReference type="NCBI Taxonomy" id="382360"/>
    <lineage>
        <taxon>Eukaryota</taxon>
        <taxon>Sar</taxon>
        <taxon>Stramenopiles</taxon>
        <taxon>Ochrophyta</taxon>
        <taxon>Bacillariophyta</taxon>
        <taxon>Coscinodiscophyceae</taxon>
        <taxon>Thalassiosirophycidae</taxon>
        <taxon>Stephanodiscales</taxon>
        <taxon>Stephanodiscaceae</taxon>
        <taxon>Cyclotella</taxon>
    </lineage>
</organism>
<dbReference type="Proteomes" id="UP001530400">
    <property type="component" value="Unassembled WGS sequence"/>
</dbReference>
<comment type="caution">
    <text evidence="1">The sequence shown here is derived from an EMBL/GenBank/DDBJ whole genome shotgun (WGS) entry which is preliminary data.</text>
</comment>
<gene>
    <name evidence="1" type="ORF">ACHAWO_006921</name>
</gene>
<name>A0ABD3NCZ4_9STRA</name>
<dbReference type="EMBL" id="JALLPJ020001218">
    <property type="protein sequence ID" value="KAL3773817.1"/>
    <property type="molecule type" value="Genomic_DNA"/>
</dbReference>
<dbReference type="AlphaFoldDB" id="A0ABD3NCZ4"/>
<keyword evidence="2" id="KW-1185">Reference proteome</keyword>
<reference evidence="1 2" key="1">
    <citation type="submission" date="2024-10" db="EMBL/GenBank/DDBJ databases">
        <title>Updated reference genomes for cyclostephanoid diatoms.</title>
        <authorList>
            <person name="Roberts W.R."/>
            <person name="Alverson A.J."/>
        </authorList>
    </citation>
    <scope>NUCLEOTIDE SEQUENCE [LARGE SCALE GENOMIC DNA]</scope>
    <source>
        <strain evidence="1 2">AJA010-31</strain>
    </source>
</reference>
<protein>
    <submittedName>
        <fullName evidence="1">Uncharacterized protein</fullName>
    </submittedName>
</protein>
<evidence type="ECO:0000313" key="2">
    <source>
        <dbReference type="Proteomes" id="UP001530400"/>
    </source>
</evidence>